<evidence type="ECO:0000256" key="6">
    <source>
        <dbReference type="ARBA" id="ARBA00023242"/>
    </source>
</evidence>
<dbReference type="GO" id="GO:0005634">
    <property type="term" value="C:nucleus"/>
    <property type="evidence" value="ECO:0007669"/>
    <property type="project" value="UniProtKB-SubCell"/>
</dbReference>
<evidence type="ECO:0000256" key="2">
    <source>
        <dbReference type="ARBA" id="ARBA00004584"/>
    </source>
</evidence>
<keyword evidence="8" id="KW-0175">Coiled coil</keyword>
<name>A0A1U7UGH4_CARSF</name>
<dbReference type="RefSeq" id="XP_008069240.1">
    <property type="nucleotide sequence ID" value="XM_008071049.1"/>
</dbReference>
<dbReference type="AlphaFoldDB" id="A0A1U7UGH4"/>
<gene>
    <name evidence="11" type="primary">CENPQ</name>
</gene>
<feature type="compositionally biased region" description="Basic residues" evidence="9">
    <location>
        <begin position="36"/>
        <end position="47"/>
    </location>
</feature>
<dbReference type="CTD" id="55166"/>
<evidence type="ECO:0000256" key="8">
    <source>
        <dbReference type="SAM" id="Coils"/>
    </source>
</evidence>
<dbReference type="PANTHER" id="PTHR31345">
    <property type="entry name" value="CENTROMERE PROTEIN Q"/>
    <property type="match status" value="1"/>
</dbReference>
<dbReference type="PANTHER" id="PTHR31345:SF3">
    <property type="entry name" value="CENTROMERE PROTEIN Q"/>
    <property type="match status" value="1"/>
</dbReference>
<keyword evidence="7" id="KW-0137">Centromere</keyword>
<evidence type="ECO:0000256" key="5">
    <source>
        <dbReference type="ARBA" id="ARBA00022454"/>
    </source>
</evidence>
<accession>A0A1U7UGH4</accession>
<evidence type="ECO:0000256" key="4">
    <source>
        <dbReference type="ARBA" id="ARBA00016397"/>
    </source>
</evidence>
<comment type="subcellular location">
    <subcellularLocation>
        <location evidence="2">Chromosome</location>
        <location evidence="2">Centromere</location>
    </subcellularLocation>
    <subcellularLocation>
        <location evidence="1">Nucleus</location>
    </subcellularLocation>
</comment>
<feature type="coiled-coil region" evidence="8">
    <location>
        <begin position="156"/>
        <end position="204"/>
    </location>
</feature>
<evidence type="ECO:0000313" key="11">
    <source>
        <dbReference type="RefSeq" id="XP_008069240.1"/>
    </source>
</evidence>
<protein>
    <recommendedName>
        <fullName evidence="4">Centromere protein Q</fullName>
    </recommendedName>
</protein>
<dbReference type="KEGG" id="csyr:103273614"/>
<feature type="compositionally biased region" description="Basic and acidic residues" evidence="9">
    <location>
        <begin position="21"/>
        <end position="35"/>
    </location>
</feature>
<comment type="similarity">
    <text evidence="3">Belongs to the CENP-Q/OKP1 family.</text>
</comment>
<keyword evidence="10" id="KW-1185">Reference proteome</keyword>
<sequence length="269" mass="30631">MSGKANTFKKASQQLKRNPKRKTDDEEAKVSEKKVRNTVKRNNHTKHLSSEVTGQTKHTNIKQVKIASIKRKTWQPVSKSSREHLGTIMESVIITVLSDIIKGKEEIQYHLNFLKKRLLQVCETLEVPPKKLKDLTNVSSLLNMERAQEKANKEGLALLQEELEKMVKNTELMTENIQNLTSKIQILESEVKEEEEKTKQVADMDSNGVLALPNLSQKSLKAPILQKEILTIIPNQDALLKDLDILHNSSQIKDMSVFIEEAYKKLDAS</sequence>
<evidence type="ECO:0000256" key="7">
    <source>
        <dbReference type="ARBA" id="ARBA00023328"/>
    </source>
</evidence>
<dbReference type="Pfam" id="PF13094">
    <property type="entry name" value="CENP-Q"/>
    <property type="match status" value="1"/>
</dbReference>
<dbReference type="Proteomes" id="UP000189704">
    <property type="component" value="Unplaced"/>
</dbReference>
<keyword evidence="5" id="KW-0158">Chromosome</keyword>
<organism evidence="10 11">
    <name type="scientific">Carlito syrichta</name>
    <name type="common">Philippine tarsier</name>
    <name type="synonym">Tarsius syrichta</name>
    <dbReference type="NCBI Taxonomy" id="1868482"/>
    <lineage>
        <taxon>Eukaryota</taxon>
        <taxon>Metazoa</taxon>
        <taxon>Chordata</taxon>
        <taxon>Craniata</taxon>
        <taxon>Vertebrata</taxon>
        <taxon>Euteleostomi</taxon>
        <taxon>Mammalia</taxon>
        <taxon>Eutheria</taxon>
        <taxon>Euarchontoglires</taxon>
        <taxon>Primates</taxon>
        <taxon>Haplorrhini</taxon>
        <taxon>Tarsiiformes</taxon>
        <taxon>Tarsiidae</taxon>
        <taxon>Carlito</taxon>
    </lineage>
</organism>
<dbReference type="OrthoDB" id="8927710at2759"/>
<evidence type="ECO:0000256" key="9">
    <source>
        <dbReference type="SAM" id="MobiDB-lite"/>
    </source>
</evidence>
<feature type="region of interest" description="Disordered" evidence="9">
    <location>
        <begin position="1"/>
        <end position="57"/>
    </location>
</feature>
<keyword evidence="6" id="KW-0539">Nucleus</keyword>
<proteinExistence type="inferred from homology"/>
<dbReference type="GeneID" id="103273614"/>
<dbReference type="GO" id="GO:0000775">
    <property type="term" value="C:chromosome, centromeric region"/>
    <property type="evidence" value="ECO:0007669"/>
    <property type="project" value="UniProtKB-SubCell"/>
</dbReference>
<dbReference type="InterPro" id="IPR025212">
    <property type="entry name" value="CAD_CENP-Q"/>
</dbReference>
<evidence type="ECO:0000256" key="1">
    <source>
        <dbReference type="ARBA" id="ARBA00004123"/>
    </source>
</evidence>
<reference evidence="11" key="1">
    <citation type="submission" date="2025-08" db="UniProtKB">
        <authorList>
            <consortium name="RefSeq"/>
        </authorList>
    </citation>
    <scope>IDENTIFICATION</scope>
</reference>
<evidence type="ECO:0000256" key="3">
    <source>
        <dbReference type="ARBA" id="ARBA00008191"/>
    </source>
</evidence>
<evidence type="ECO:0000313" key="10">
    <source>
        <dbReference type="Proteomes" id="UP000189704"/>
    </source>
</evidence>